<accession>A0A0L8FUR7</accession>
<dbReference type="EMBL" id="KQ426287">
    <property type="protein sequence ID" value="KOF68447.1"/>
    <property type="molecule type" value="Genomic_DNA"/>
</dbReference>
<proteinExistence type="predicted"/>
<organism evidence="1">
    <name type="scientific">Octopus bimaculoides</name>
    <name type="common">California two-spotted octopus</name>
    <dbReference type="NCBI Taxonomy" id="37653"/>
    <lineage>
        <taxon>Eukaryota</taxon>
        <taxon>Metazoa</taxon>
        <taxon>Spiralia</taxon>
        <taxon>Lophotrochozoa</taxon>
        <taxon>Mollusca</taxon>
        <taxon>Cephalopoda</taxon>
        <taxon>Coleoidea</taxon>
        <taxon>Octopodiformes</taxon>
        <taxon>Octopoda</taxon>
        <taxon>Incirrata</taxon>
        <taxon>Octopodidae</taxon>
        <taxon>Octopus</taxon>
    </lineage>
</organism>
<gene>
    <name evidence="1" type="ORF">OCBIM_22007310mg</name>
</gene>
<name>A0A0L8FUR7_OCTBM</name>
<evidence type="ECO:0000313" key="1">
    <source>
        <dbReference type="EMBL" id="KOF68447.1"/>
    </source>
</evidence>
<reference evidence="1" key="1">
    <citation type="submission" date="2015-07" db="EMBL/GenBank/DDBJ databases">
        <title>MeaNS - Measles Nucleotide Surveillance Program.</title>
        <authorList>
            <person name="Tran T."/>
            <person name="Druce J."/>
        </authorList>
    </citation>
    <scope>NUCLEOTIDE SEQUENCE</scope>
    <source>
        <strain evidence="1">UCB-OBI-ISO-001</strain>
        <tissue evidence="1">Gonad</tissue>
    </source>
</reference>
<dbReference type="AlphaFoldDB" id="A0A0L8FUR7"/>
<protein>
    <submittedName>
        <fullName evidence="1">Uncharacterized protein</fullName>
    </submittedName>
</protein>
<sequence>MNYMEVNQCLHFDDLVYKDEKFIDESSKEKRKKKKKKKKKKRMIKCMTLLQYIYISMYT</sequence>